<reference evidence="1" key="1">
    <citation type="submission" date="2021-01" db="EMBL/GenBank/DDBJ databases">
        <authorList>
            <person name="Corre E."/>
            <person name="Pelletier E."/>
            <person name="Niang G."/>
            <person name="Scheremetjew M."/>
            <person name="Finn R."/>
            <person name="Kale V."/>
            <person name="Holt S."/>
            <person name="Cochrane G."/>
            <person name="Meng A."/>
            <person name="Brown T."/>
            <person name="Cohen L."/>
        </authorList>
    </citation>
    <scope>NUCLEOTIDE SEQUENCE</scope>
    <source>
        <strain evidence="1">B650</strain>
    </source>
</reference>
<organism evidence="1">
    <name type="scientific">Leptocylindrus danicus</name>
    <dbReference type="NCBI Taxonomy" id="163516"/>
    <lineage>
        <taxon>Eukaryota</taxon>
        <taxon>Sar</taxon>
        <taxon>Stramenopiles</taxon>
        <taxon>Ochrophyta</taxon>
        <taxon>Bacillariophyta</taxon>
        <taxon>Coscinodiscophyceae</taxon>
        <taxon>Chaetocerotophycidae</taxon>
        <taxon>Leptocylindrales</taxon>
        <taxon>Leptocylindraceae</taxon>
        <taxon>Leptocylindrus</taxon>
    </lineage>
</organism>
<dbReference type="PANTHER" id="PTHR11183">
    <property type="entry name" value="GLYCOGENIN SUBFAMILY MEMBER"/>
    <property type="match status" value="1"/>
</dbReference>
<sequence>MMFGPVRPTAFMTIMSENADLERVQLTLYSIQSTLVPLRYKPEMVVLATPNISNKTRKELMPFCTRVINIKPLLSNEANVLHCWGMTAYSTIVYIEKTCLVLKDLGYMFPTCPSERGDVLAVEGCDGVPKSFTDAGMVVLKPNTRLFDELMSKLNSDDKESALNKFSAAFATARILSNSYDTKLVPLPPKLSPFKKIIRVRHSEKEWGEVLSGESCPPAFNDIETILVKWRRGIEKTTLKLEKVKGIEKNEKLQHIRISKRFKELRKLGIDTKFAMEKAREENLHVDVDDAGVGKKVGAMFGAM</sequence>
<proteinExistence type="predicted"/>
<evidence type="ECO:0000313" key="1">
    <source>
        <dbReference type="EMBL" id="CAD9582457.1"/>
    </source>
</evidence>
<dbReference type="InterPro" id="IPR050587">
    <property type="entry name" value="GNT1/Glycosyltrans_8"/>
</dbReference>
<protein>
    <submittedName>
        <fullName evidence="1">Uncharacterized protein</fullName>
    </submittedName>
</protein>
<name>A0A7S2P8J8_9STRA</name>
<dbReference type="AlphaFoldDB" id="A0A7S2P8J8"/>
<accession>A0A7S2P8J8</accession>
<dbReference type="InterPro" id="IPR029044">
    <property type="entry name" value="Nucleotide-diphossugar_trans"/>
</dbReference>
<gene>
    <name evidence="1" type="ORF">LDAN0321_LOCUS10676</name>
</gene>
<dbReference type="EMBL" id="HBGY01016533">
    <property type="protein sequence ID" value="CAD9582457.1"/>
    <property type="molecule type" value="Transcribed_RNA"/>
</dbReference>
<dbReference type="Gene3D" id="3.90.550.10">
    <property type="entry name" value="Spore Coat Polysaccharide Biosynthesis Protein SpsA, Chain A"/>
    <property type="match status" value="1"/>
</dbReference>